<dbReference type="Proteomes" id="UP000000663">
    <property type="component" value="Chromosome"/>
</dbReference>
<protein>
    <submittedName>
        <fullName evidence="1">Uncharacterized protein</fullName>
    </submittedName>
</protein>
<evidence type="ECO:0000313" key="1">
    <source>
        <dbReference type="EMBL" id="CAJ37907.1"/>
    </source>
</evidence>
<dbReference type="RefSeq" id="WP_012034687.1">
    <property type="nucleotide sequence ID" value="NC_009464.1"/>
</dbReference>
<evidence type="ECO:0000313" key="2">
    <source>
        <dbReference type="Proteomes" id="UP000000663"/>
    </source>
</evidence>
<reference evidence="1 2" key="1">
    <citation type="journal article" date="2006" name="Science">
        <title>Genome of rice cluster I archaea -- the key methane producers in the rice rhizosphere.</title>
        <authorList>
            <person name="Erkel C."/>
            <person name="Kube M."/>
            <person name="Reinhardt R."/>
            <person name="Liesack W."/>
        </authorList>
    </citation>
    <scope>NUCLEOTIDE SEQUENCE [LARGE SCALE GENOMIC DNA]</scope>
    <source>
        <strain evidence="2">DSM 22066 / NBRC 105507 / MRE50</strain>
    </source>
</reference>
<dbReference type="EMBL" id="AM114193">
    <property type="protein sequence ID" value="CAJ37907.1"/>
    <property type="molecule type" value="Genomic_DNA"/>
</dbReference>
<accession>Q0W136</accession>
<dbReference type="GeneID" id="5145665"/>
<gene>
    <name evidence="1" type="ORF">RRC143</name>
</gene>
<proteinExistence type="predicted"/>
<organism evidence="1 2">
    <name type="scientific">Methanocella arvoryzae (strain DSM 22066 / NBRC 105507 / MRE50)</name>
    <dbReference type="NCBI Taxonomy" id="351160"/>
    <lineage>
        <taxon>Archaea</taxon>
        <taxon>Methanobacteriati</taxon>
        <taxon>Methanobacteriota</taxon>
        <taxon>Stenosarchaea group</taxon>
        <taxon>Methanomicrobia</taxon>
        <taxon>Methanocellales</taxon>
        <taxon>Methanocellaceae</taxon>
        <taxon>Methanocella</taxon>
    </lineage>
</organism>
<dbReference type="KEGG" id="rci:RRC143"/>
<name>Q0W136_METAR</name>
<dbReference type="AlphaFoldDB" id="Q0W136"/>
<sequence length="97" mass="11185">MVKIYKFHCDACGYEAMVSGENGRDEITSGLTILCEDCKELYELEDHSSYTIKQKAFHKKARCPESFSHRFRIWTFPGVCPKCGKPMRKGDLVVSWD</sequence>
<keyword evidence="2" id="KW-1185">Reference proteome</keyword>